<dbReference type="GO" id="GO:0005858">
    <property type="term" value="C:axonemal dynein complex"/>
    <property type="evidence" value="ECO:0007669"/>
    <property type="project" value="TreeGrafter"/>
</dbReference>
<dbReference type="SUPFAM" id="SSF50978">
    <property type="entry name" value="WD40 repeat-like"/>
    <property type="match status" value="1"/>
</dbReference>
<dbReference type="PROSITE" id="PS00678">
    <property type="entry name" value="WD_REPEATS_1"/>
    <property type="match status" value="1"/>
</dbReference>
<feature type="repeat" description="WD" evidence="12">
    <location>
        <begin position="347"/>
        <end position="389"/>
    </location>
</feature>
<evidence type="ECO:0000256" key="4">
    <source>
        <dbReference type="ARBA" id="ARBA00022737"/>
    </source>
</evidence>
<evidence type="ECO:0000256" key="7">
    <source>
        <dbReference type="ARBA" id="ARBA00023212"/>
    </source>
</evidence>
<evidence type="ECO:0000256" key="9">
    <source>
        <dbReference type="ARBA" id="ARBA00024190"/>
    </source>
</evidence>
<evidence type="ECO:0000256" key="8">
    <source>
        <dbReference type="ARBA" id="ARBA00023273"/>
    </source>
</evidence>
<evidence type="ECO:0000256" key="6">
    <source>
        <dbReference type="ARBA" id="ARBA00023069"/>
    </source>
</evidence>
<evidence type="ECO:0000256" key="10">
    <source>
        <dbReference type="ARBA" id="ARBA00040002"/>
    </source>
</evidence>
<proteinExistence type="predicted"/>
<dbReference type="SMART" id="SM00320">
    <property type="entry name" value="WD40"/>
    <property type="match status" value="5"/>
</dbReference>
<dbReference type="PANTHER" id="PTHR12442:SF12">
    <property type="entry name" value="DYNEIN AXONEMAL INTERMEDIATE CHAIN 4"/>
    <property type="match status" value="1"/>
</dbReference>
<comment type="subcellular location">
    <subcellularLocation>
        <location evidence="1">Cytoplasm</location>
        <location evidence="1">Cytoskeleton</location>
        <location evidence="1">Flagellum axoneme</location>
    </subcellularLocation>
    <subcellularLocation>
        <location evidence="9">Dynein axonemal particle</location>
    </subcellularLocation>
</comment>
<dbReference type="Proteomes" id="UP001168821">
    <property type="component" value="Unassembled WGS sequence"/>
</dbReference>
<evidence type="ECO:0000256" key="5">
    <source>
        <dbReference type="ARBA" id="ARBA00022846"/>
    </source>
</evidence>
<dbReference type="PROSITE" id="PS50082">
    <property type="entry name" value="WD_REPEATS_2"/>
    <property type="match status" value="1"/>
</dbReference>
<dbReference type="Pfam" id="PF00400">
    <property type="entry name" value="WD40"/>
    <property type="match status" value="2"/>
</dbReference>
<gene>
    <name evidence="13" type="ORF">Zmor_008600</name>
</gene>
<keyword evidence="7" id="KW-0206">Cytoskeleton</keyword>
<dbReference type="GO" id="GO:0045504">
    <property type="term" value="F:dynein heavy chain binding"/>
    <property type="evidence" value="ECO:0007669"/>
    <property type="project" value="TreeGrafter"/>
</dbReference>
<dbReference type="Gene3D" id="2.130.10.10">
    <property type="entry name" value="YVTN repeat-like/Quinoprotein amine dehydrogenase"/>
    <property type="match status" value="2"/>
</dbReference>
<keyword evidence="8" id="KW-0966">Cell projection</keyword>
<evidence type="ECO:0000256" key="3">
    <source>
        <dbReference type="ARBA" id="ARBA00022574"/>
    </source>
</evidence>
<dbReference type="InterPro" id="IPR050687">
    <property type="entry name" value="Dynein_IC"/>
</dbReference>
<sequence length="479" mass="53172">MFGLKHNECVGFESRWKVKKVSLVGSTQTTEYTKTDMDTNTSEKKDMQVQTESQASAPTCQVDEEKLAAWLKKIYPSVKKELDDNAHSRAFRGYKLSTDNSDANCRLVQTLDVSTHAKDAAVGCHVSALSWNSTNQTLGVAYTYKHNSWCYHEGVVVFYTLDHDDNLPEAPRMKLTTESCVADLRFHSVLPAIVAAGLFSGGIVVWNIQRDDEQIVAKVDGHGDGITQLSWIADINSAKLVLLASAGLDGLLSLWNFSPVEFGLSLKERHQIRSPLFPKSSELSSEEAVKKATRAITCFNFSVHSPEMFVVGTEGGWVVQCSLLGTKKLPAGKSEEAPVLDSVFKYHQPHKGEVNSISFSPNRKDMFMTSGSDLEIRIYLIEQEDPAQVIFLKSALNCVAWVPYEERIVCGCGKNGVIEIFQLVKGKAIEKTTRDKIKTEILTQIEINRTKSNIVAVGTENGHVQMWRVPWALFGNMAS</sequence>
<dbReference type="AlphaFoldDB" id="A0AA38IZA8"/>
<organism evidence="13 14">
    <name type="scientific">Zophobas morio</name>
    <dbReference type="NCBI Taxonomy" id="2755281"/>
    <lineage>
        <taxon>Eukaryota</taxon>
        <taxon>Metazoa</taxon>
        <taxon>Ecdysozoa</taxon>
        <taxon>Arthropoda</taxon>
        <taxon>Hexapoda</taxon>
        <taxon>Insecta</taxon>
        <taxon>Pterygota</taxon>
        <taxon>Neoptera</taxon>
        <taxon>Endopterygota</taxon>
        <taxon>Coleoptera</taxon>
        <taxon>Polyphaga</taxon>
        <taxon>Cucujiformia</taxon>
        <taxon>Tenebrionidae</taxon>
        <taxon>Zophobas</taxon>
    </lineage>
</organism>
<evidence type="ECO:0000256" key="12">
    <source>
        <dbReference type="PROSITE-ProRule" id="PRU00221"/>
    </source>
</evidence>
<comment type="caution">
    <text evidence="13">The sequence shown here is derived from an EMBL/GenBank/DDBJ whole genome shotgun (WGS) entry which is preliminary data.</text>
</comment>
<reference evidence="13" key="1">
    <citation type="journal article" date="2023" name="G3 (Bethesda)">
        <title>Whole genome assemblies of Zophobas morio and Tenebrio molitor.</title>
        <authorList>
            <person name="Kaur S."/>
            <person name="Stinson S.A."/>
            <person name="diCenzo G.C."/>
        </authorList>
    </citation>
    <scope>NUCLEOTIDE SEQUENCE</scope>
    <source>
        <strain evidence="13">QUZm001</strain>
    </source>
</reference>
<name>A0AA38IZA8_9CUCU</name>
<evidence type="ECO:0000313" key="14">
    <source>
        <dbReference type="Proteomes" id="UP001168821"/>
    </source>
</evidence>
<dbReference type="InterPro" id="IPR036322">
    <property type="entry name" value="WD40_repeat_dom_sf"/>
</dbReference>
<dbReference type="GO" id="GO:0003341">
    <property type="term" value="P:cilium movement"/>
    <property type="evidence" value="ECO:0007669"/>
    <property type="project" value="TreeGrafter"/>
</dbReference>
<dbReference type="PANTHER" id="PTHR12442">
    <property type="entry name" value="DYNEIN INTERMEDIATE CHAIN"/>
    <property type="match status" value="1"/>
</dbReference>
<keyword evidence="14" id="KW-1185">Reference proteome</keyword>
<evidence type="ECO:0000313" key="13">
    <source>
        <dbReference type="EMBL" id="KAJ3664428.1"/>
    </source>
</evidence>
<evidence type="ECO:0000256" key="2">
    <source>
        <dbReference type="ARBA" id="ARBA00022490"/>
    </source>
</evidence>
<accession>A0AA38IZA8</accession>
<protein>
    <recommendedName>
        <fullName evidence="10">Dynein axonemal intermediate chain 4</fullName>
    </recommendedName>
    <alternativeName>
        <fullName evidence="11">WD repeat-containing protein 78</fullName>
    </alternativeName>
</protein>
<dbReference type="GO" id="GO:0045503">
    <property type="term" value="F:dynein light chain binding"/>
    <property type="evidence" value="ECO:0007669"/>
    <property type="project" value="TreeGrafter"/>
</dbReference>
<dbReference type="InterPro" id="IPR015943">
    <property type="entry name" value="WD40/YVTN_repeat-like_dom_sf"/>
</dbReference>
<keyword evidence="2" id="KW-0963">Cytoplasm</keyword>
<keyword evidence="3 12" id="KW-0853">WD repeat</keyword>
<dbReference type="InterPro" id="IPR019775">
    <property type="entry name" value="WD40_repeat_CS"/>
</dbReference>
<dbReference type="GO" id="GO:0120293">
    <property type="term" value="C:dynein axonemal particle"/>
    <property type="evidence" value="ECO:0007669"/>
    <property type="project" value="UniProtKB-SubCell"/>
</dbReference>
<keyword evidence="5" id="KW-0282">Flagellum</keyword>
<dbReference type="InterPro" id="IPR001680">
    <property type="entry name" value="WD40_rpt"/>
</dbReference>
<evidence type="ECO:0000256" key="1">
    <source>
        <dbReference type="ARBA" id="ARBA00004611"/>
    </source>
</evidence>
<keyword evidence="6" id="KW-0969">Cilium</keyword>
<dbReference type="EMBL" id="JALNTZ010000002">
    <property type="protein sequence ID" value="KAJ3664428.1"/>
    <property type="molecule type" value="Genomic_DNA"/>
</dbReference>
<evidence type="ECO:0000256" key="11">
    <source>
        <dbReference type="ARBA" id="ARBA00041557"/>
    </source>
</evidence>
<keyword evidence="4" id="KW-0677">Repeat</keyword>